<evidence type="ECO:0000313" key="2">
    <source>
        <dbReference type="EMBL" id="HFK19754.1"/>
    </source>
</evidence>
<protein>
    <submittedName>
        <fullName evidence="2">Heme-binding protein</fullName>
    </submittedName>
</protein>
<keyword evidence="1" id="KW-0812">Transmembrane</keyword>
<gene>
    <name evidence="2" type="ORF">ENS19_00540</name>
</gene>
<dbReference type="EMBL" id="DSTX01000001">
    <property type="protein sequence ID" value="HFK19754.1"/>
    <property type="molecule type" value="Genomic_DNA"/>
</dbReference>
<feature type="transmembrane region" description="Helical" evidence="1">
    <location>
        <begin position="12"/>
        <end position="31"/>
    </location>
</feature>
<sequence>MSTAPSWIEASLYPVGCFFMIMVKTAKYVTLMRIGNVEIRKYDKVVLAQVEGEEGGFDILFQYISGHNRKNERVSMTSPVISQSIEMTTPVLSSSDKIAFVMPEGYTVGTTPVPFDSRIKIIEVPERYVAAIQFSGRWSASSFKKREGELLDELARNGIKTIGSPFQMLYNSPFTPWFLRRNEVAVEVDPATLKGQRL</sequence>
<dbReference type="InterPro" id="IPR011256">
    <property type="entry name" value="Reg_factor_effector_dom_sf"/>
</dbReference>
<dbReference type="PANTHER" id="PTHR11220:SF58">
    <property type="entry name" value="SOUL HEME-BINDING FAMILY PROTEIN"/>
    <property type="match status" value="1"/>
</dbReference>
<evidence type="ECO:0000256" key="1">
    <source>
        <dbReference type="SAM" id="Phobius"/>
    </source>
</evidence>
<dbReference type="PANTHER" id="PTHR11220">
    <property type="entry name" value="HEME-BINDING PROTEIN-RELATED"/>
    <property type="match status" value="1"/>
</dbReference>
<comment type="caution">
    <text evidence="2">The sequence shown here is derived from an EMBL/GenBank/DDBJ whole genome shotgun (WGS) entry which is preliminary data.</text>
</comment>
<dbReference type="Gene3D" id="3.20.80.10">
    <property type="entry name" value="Regulatory factor, effector binding domain"/>
    <property type="match status" value="1"/>
</dbReference>
<dbReference type="InterPro" id="IPR006917">
    <property type="entry name" value="SOUL_heme-bd"/>
</dbReference>
<reference evidence="2" key="1">
    <citation type="journal article" date="2020" name="mSystems">
        <title>Genome- and Community-Level Interaction Insights into Carbon Utilization and Element Cycling Functions of Hydrothermarchaeota in Hydrothermal Sediment.</title>
        <authorList>
            <person name="Zhou Z."/>
            <person name="Liu Y."/>
            <person name="Xu W."/>
            <person name="Pan J."/>
            <person name="Luo Z.H."/>
            <person name="Li M."/>
        </authorList>
    </citation>
    <scope>NUCLEOTIDE SEQUENCE [LARGE SCALE GENOMIC DNA]</scope>
    <source>
        <strain evidence="2">SpSt-468</strain>
    </source>
</reference>
<dbReference type="Pfam" id="PF04832">
    <property type="entry name" value="SOUL"/>
    <property type="match status" value="1"/>
</dbReference>
<keyword evidence="1" id="KW-0472">Membrane</keyword>
<dbReference type="AlphaFoldDB" id="A0A7C3IWG0"/>
<accession>A0A7C3IWG0</accession>
<dbReference type="SUPFAM" id="SSF55136">
    <property type="entry name" value="Probable bacterial effector-binding domain"/>
    <property type="match status" value="1"/>
</dbReference>
<name>A0A7C3IWG0_9CREN</name>
<keyword evidence="1" id="KW-1133">Transmembrane helix</keyword>
<proteinExistence type="predicted"/>
<organism evidence="2">
    <name type="scientific">Candidatus Methanomethylicus mesodigestus</name>
    <dbReference type="NCBI Taxonomy" id="1867258"/>
    <lineage>
        <taxon>Archaea</taxon>
        <taxon>Thermoproteota</taxon>
        <taxon>Methanosuratincolia</taxon>
        <taxon>Candidatus Methanomethylicales</taxon>
        <taxon>Candidatus Methanomethylicaceae</taxon>
        <taxon>Candidatus Methanomethylicus</taxon>
    </lineage>
</organism>